<sequence length="1018" mass="100895">MRRPSADSGETSSLPPGLLSFSSAPCGGAAGPAGLFGYCLGYPSFPATSASTSPASKISARTFELGPGGAGAGAGVTGRSSSFTGHSAGGAVETAAADGARPPISRTISTGGGVMAALAASGSSIGGGSAPPSSSGGCAPVAARPAVRLVFGEDTSGRALPIMLQRTPGDNLPLPISVSAPDANAWAGRLSQPGNGTLPTDPGPQQQQQQAQMQAQAQAAPAGVAAPAPASSEPMPQHLPALSGAAGLPPLPPHFLHPHPHLHSLHPSGPAPSAQVHPSHPPLGHARPCASAPAPAPAESAGPGPGRAAAAVGPAASVGAVVTTGPHVPPPQHRTVSGSTSAMTCNTAAVTCAQSGKPPKPTTSQASTQPAAPAQPTAQSSDPAAAASRNPASLPPPYGPGSQPYGPMPSMPYGGHMPPPYDPYGYPYGPYGMPDPSMGYWGMPYPPYSYPPMPHGPGPQQQGPGQQSGQRAGEGTSGGAPPPPYPPAPYPYMYSPYGMPGYPPMHMMHPYKPGGPAPPPYPSSSGAQASRPGMAPPPAAAGSARPGAARLQPGAPPPHYAPPGSLPHPGYYYPPHPSQPQPQHASSQPGFPPPFLPQPTPAQAPSHLAHQAPPHHLPLQLSQQSYPTQQSQHPQHPQQPQAVSEDIAMVAQAFTMGGDDEDLDFNLDDIELDDISLPPLADLAVASSTEAQAQAPGGAARAAQPWGSQQQHRSQQGRQVGGGGKVRIEIKAEPRDDSAVSDQGSADEAGEEVAQQACRTCRGRAAATTEHNVVASTPEACMHTAAPPSPTFATTPALLPTPGSASACGPHGSAADPSSAEPGNREPSFGSGVAGCDVTVLVRVPSLQGSGPKAADPAATDACQAGVSVKAEPVVAEAPSSACGMEISPSPFNPFSPIQLGAWGLGTPGPAHFAGFSPLTASNPPKGCGPSSSATASTPAGSARAGAGQLAKFSGFGLGMGLSAGGGAPRLDSLALSDLGSLGLAPSVDMDGLDCALFLQSPPPSATAAAALGMAGAL</sequence>
<feature type="compositionally biased region" description="Low complexity" evidence="1">
    <location>
        <begin position="238"/>
        <end position="248"/>
    </location>
</feature>
<feature type="compositionally biased region" description="Pro residues" evidence="1">
    <location>
        <begin position="554"/>
        <end position="580"/>
    </location>
</feature>
<feature type="compositionally biased region" description="Low complexity" evidence="1">
    <location>
        <begin position="603"/>
        <end position="641"/>
    </location>
</feature>
<feature type="region of interest" description="Disordered" evidence="1">
    <location>
        <begin position="186"/>
        <end position="311"/>
    </location>
</feature>
<feature type="compositionally biased region" description="Basic and acidic residues" evidence="1">
    <location>
        <begin position="726"/>
        <end position="738"/>
    </location>
</feature>
<feature type="compositionally biased region" description="Low complexity" evidence="1">
    <location>
        <begin position="691"/>
        <end position="718"/>
    </location>
</feature>
<feature type="region of interest" description="Disordered" evidence="1">
    <location>
        <begin position="452"/>
        <end position="484"/>
    </location>
</feature>
<evidence type="ECO:0000313" key="3">
    <source>
        <dbReference type="Proteomes" id="UP000612055"/>
    </source>
</evidence>
<feature type="region of interest" description="Disordered" evidence="1">
    <location>
        <begin position="322"/>
        <end position="341"/>
    </location>
</feature>
<feature type="compositionally biased region" description="Low complexity" evidence="1">
    <location>
        <begin position="523"/>
        <end position="533"/>
    </location>
</feature>
<feature type="compositionally biased region" description="Low complexity" evidence="1">
    <location>
        <begin position="362"/>
        <end position="388"/>
    </location>
</feature>
<feature type="region of interest" description="Disordered" evidence="1">
    <location>
        <begin position="688"/>
        <end position="751"/>
    </location>
</feature>
<feature type="compositionally biased region" description="Low complexity" evidence="1">
    <location>
        <begin position="540"/>
        <end position="550"/>
    </location>
</feature>
<organism evidence="2 3">
    <name type="scientific">Edaphochlamys debaryana</name>
    <dbReference type="NCBI Taxonomy" id="47281"/>
    <lineage>
        <taxon>Eukaryota</taxon>
        <taxon>Viridiplantae</taxon>
        <taxon>Chlorophyta</taxon>
        <taxon>core chlorophytes</taxon>
        <taxon>Chlorophyceae</taxon>
        <taxon>CS clade</taxon>
        <taxon>Chlamydomonadales</taxon>
        <taxon>Chlamydomonadales incertae sedis</taxon>
        <taxon>Edaphochlamys</taxon>
    </lineage>
</organism>
<comment type="caution">
    <text evidence="2">The sequence shown here is derived from an EMBL/GenBank/DDBJ whole genome shotgun (WGS) entry which is preliminary data.</text>
</comment>
<feature type="region of interest" description="Disordered" evidence="1">
    <location>
        <begin position="517"/>
        <end position="647"/>
    </location>
</feature>
<feature type="compositionally biased region" description="Pro residues" evidence="1">
    <location>
        <begin position="590"/>
        <end position="602"/>
    </location>
</feature>
<feature type="compositionally biased region" description="Low complexity" evidence="1">
    <location>
        <begin position="458"/>
        <end position="470"/>
    </location>
</feature>
<name>A0A835Y5D4_9CHLO</name>
<evidence type="ECO:0000313" key="2">
    <source>
        <dbReference type="EMBL" id="KAG2495427.1"/>
    </source>
</evidence>
<accession>A0A835Y5D4</accession>
<feature type="region of interest" description="Disordered" evidence="1">
    <location>
        <begin position="353"/>
        <end position="405"/>
    </location>
</feature>
<feature type="compositionally biased region" description="Low complexity" evidence="1">
    <location>
        <begin position="286"/>
        <end position="311"/>
    </location>
</feature>
<dbReference type="AlphaFoldDB" id="A0A835Y5D4"/>
<feature type="compositionally biased region" description="Low complexity" evidence="1">
    <location>
        <begin position="203"/>
        <end position="230"/>
    </location>
</feature>
<protein>
    <submittedName>
        <fullName evidence="2">Uncharacterized protein</fullName>
    </submittedName>
</protein>
<reference evidence="2" key="1">
    <citation type="journal article" date="2020" name="bioRxiv">
        <title>Comparative genomics of Chlamydomonas.</title>
        <authorList>
            <person name="Craig R.J."/>
            <person name="Hasan A.R."/>
            <person name="Ness R.W."/>
            <person name="Keightley P.D."/>
        </authorList>
    </citation>
    <scope>NUCLEOTIDE SEQUENCE</scope>
    <source>
        <strain evidence="2">CCAP 11/70</strain>
    </source>
</reference>
<dbReference type="Proteomes" id="UP000612055">
    <property type="component" value="Unassembled WGS sequence"/>
</dbReference>
<evidence type="ECO:0000256" key="1">
    <source>
        <dbReference type="SAM" id="MobiDB-lite"/>
    </source>
</evidence>
<proteinExistence type="predicted"/>
<dbReference type="EMBL" id="JAEHOE010000024">
    <property type="protein sequence ID" value="KAG2495427.1"/>
    <property type="molecule type" value="Genomic_DNA"/>
</dbReference>
<gene>
    <name evidence="2" type="ORF">HYH03_006374</name>
</gene>
<keyword evidence="3" id="KW-1185">Reference proteome</keyword>
<feature type="region of interest" description="Disordered" evidence="1">
    <location>
        <begin position="801"/>
        <end position="831"/>
    </location>
</feature>
<feature type="compositionally biased region" description="Low complexity" evidence="1">
    <location>
        <begin position="265"/>
        <end position="274"/>
    </location>
</feature>